<organism evidence="5 6">
    <name type="scientific">Aestuariivirga litoralis</name>
    <dbReference type="NCBI Taxonomy" id="2650924"/>
    <lineage>
        <taxon>Bacteria</taxon>
        <taxon>Pseudomonadati</taxon>
        <taxon>Pseudomonadota</taxon>
        <taxon>Alphaproteobacteria</taxon>
        <taxon>Hyphomicrobiales</taxon>
        <taxon>Aestuariivirgaceae</taxon>
        <taxon>Aestuariivirga</taxon>
    </lineage>
</organism>
<accession>A0A2W2BMT0</accession>
<feature type="domain" description="ABC transporter" evidence="4">
    <location>
        <begin position="11"/>
        <end position="243"/>
    </location>
</feature>
<comment type="caution">
    <text evidence="5">The sequence shown here is derived from an EMBL/GenBank/DDBJ whole genome shotgun (WGS) entry which is preliminary data.</text>
</comment>
<evidence type="ECO:0000313" key="5">
    <source>
        <dbReference type="EMBL" id="PZF77549.1"/>
    </source>
</evidence>
<proteinExistence type="inferred from homology"/>
<dbReference type="PANTHER" id="PTHR43790">
    <property type="entry name" value="CARBOHYDRATE TRANSPORT ATP-BINDING PROTEIN MG119-RELATED"/>
    <property type="match status" value="1"/>
</dbReference>
<keyword evidence="2" id="KW-0547">Nucleotide-binding</keyword>
<keyword evidence="3 5" id="KW-0067">ATP-binding</keyword>
<dbReference type="InterPro" id="IPR003439">
    <property type="entry name" value="ABC_transporter-like_ATP-bd"/>
</dbReference>
<dbReference type="InterPro" id="IPR017871">
    <property type="entry name" value="ABC_transporter-like_CS"/>
</dbReference>
<name>A0A2W2BMT0_9HYPH</name>
<dbReference type="GO" id="GO:0005524">
    <property type="term" value="F:ATP binding"/>
    <property type="evidence" value="ECO:0007669"/>
    <property type="project" value="UniProtKB-KW"/>
</dbReference>
<reference evidence="6" key="1">
    <citation type="submission" date="2018-06" db="EMBL/GenBank/DDBJ databases">
        <title>Aestuariibacter litoralis strain KCTC 52945T.</title>
        <authorList>
            <person name="Li X."/>
            <person name="Salam N."/>
            <person name="Li J.-L."/>
            <person name="Chen Y.-M."/>
            <person name="Yang Z.-W."/>
            <person name="Zhang L.-Y."/>
            <person name="Han M.-X."/>
            <person name="Xiao M."/>
            <person name="Li W.-J."/>
        </authorList>
    </citation>
    <scope>NUCLEOTIDE SEQUENCE [LARGE SCALE GENOMIC DNA]</scope>
    <source>
        <strain evidence="6">KCTC 52945</strain>
    </source>
</reference>
<evidence type="ECO:0000259" key="4">
    <source>
        <dbReference type="PROSITE" id="PS50893"/>
    </source>
</evidence>
<dbReference type="SUPFAM" id="SSF52540">
    <property type="entry name" value="P-loop containing nucleoside triphosphate hydrolases"/>
    <property type="match status" value="2"/>
</dbReference>
<dbReference type="EMBL" id="QKVK01000003">
    <property type="protein sequence ID" value="PZF77549.1"/>
    <property type="molecule type" value="Genomic_DNA"/>
</dbReference>
<dbReference type="PROSITE" id="PS50893">
    <property type="entry name" value="ABC_TRANSPORTER_2"/>
    <property type="match status" value="2"/>
</dbReference>
<dbReference type="Proteomes" id="UP000248795">
    <property type="component" value="Unassembled WGS sequence"/>
</dbReference>
<sequence>MSATQGETPRLEVRGLSKRYGPVLANDDISLAVAPAELHCLLGENGAGKSTLSACIYGLAVSDMGEILVDGQRLDLRSPADAIAAGIGMVHQHFVLVPRFTVLENIVVGTGSGLRLDLAAARGRITDLCARLHLDIDLDRRVDSLSVGEMQWVEIVKSLYLGARLLILDEPTAVLTPQESERLFALIAELKGSGIAIILITHKMNEVMRSDRVSVLRKGRLVATLTTADTTRDALTELMVGRSVATIEARHIAASQGASLSVRGLTLSAPRGSLIQAIDLDVAPGEILGIAGVAGNGQDELLETIAGIRAPRAGTITLRGEPMSSLGAAEVAGRGVGHVPSDRFRDGLARDFTIAENLILGQQWLRRWRKGPLLDRAAMAANGQDAIARYAIATTGPEQPSGRLSGGNAQKVIIAREFAKAQHLLLLNQPTRGVDVGAIEFIHAEVLAKRDQGCAVILVSEELDDLFALSDRIIVMFRNEVMGEVRRGAFDKTAIGRLMAGARAA</sequence>
<dbReference type="AlphaFoldDB" id="A0A2W2BMT0"/>
<dbReference type="InterPro" id="IPR050107">
    <property type="entry name" value="ABC_carbohydrate_import_ATPase"/>
</dbReference>
<dbReference type="Pfam" id="PF00005">
    <property type="entry name" value="ABC_tran"/>
    <property type="match status" value="2"/>
</dbReference>
<comment type="similarity">
    <text evidence="1">Belongs to the ABC transporter superfamily.</text>
</comment>
<dbReference type="RefSeq" id="WP_111198074.1">
    <property type="nucleotide sequence ID" value="NZ_QKVK01000003.1"/>
</dbReference>
<dbReference type="InterPro" id="IPR027417">
    <property type="entry name" value="P-loop_NTPase"/>
</dbReference>
<evidence type="ECO:0000256" key="3">
    <source>
        <dbReference type="ARBA" id="ARBA00022840"/>
    </source>
</evidence>
<evidence type="ECO:0000256" key="2">
    <source>
        <dbReference type="ARBA" id="ARBA00022741"/>
    </source>
</evidence>
<gene>
    <name evidence="5" type="ORF">DK847_09590</name>
</gene>
<dbReference type="SMART" id="SM00382">
    <property type="entry name" value="AAA"/>
    <property type="match status" value="2"/>
</dbReference>
<protein>
    <submittedName>
        <fullName evidence="5">ABC transporter ATP-binding protein</fullName>
    </submittedName>
</protein>
<dbReference type="PROSITE" id="PS00211">
    <property type="entry name" value="ABC_TRANSPORTER_1"/>
    <property type="match status" value="1"/>
</dbReference>
<dbReference type="InterPro" id="IPR003593">
    <property type="entry name" value="AAA+_ATPase"/>
</dbReference>
<dbReference type="Gene3D" id="3.40.50.300">
    <property type="entry name" value="P-loop containing nucleotide triphosphate hydrolases"/>
    <property type="match status" value="2"/>
</dbReference>
<feature type="domain" description="ABC transporter" evidence="4">
    <location>
        <begin position="260"/>
        <end position="503"/>
    </location>
</feature>
<dbReference type="CDD" id="cd03216">
    <property type="entry name" value="ABC_Carb_Monos_I"/>
    <property type="match status" value="1"/>
</dbReference>
<evidence type="ECO:0000256" key="1">
    <source>
        <dbReference type="ARBA" id="ARBA00005417"/>
    </source>
</evidence>
<dbReference type="PANTHER" id="PTHR43790:SF4">
    <property type="entry name" value="GUANOSINE IMPORT ATP-BINDING PROTEIN NUPO"/>
    <property type="match status" value="1"/>
</dbReference>
<dbReference type="CDD" id="cd03215">
    <property type="entry name" value="ABC_Carb_Monos_II"/>
    <property type="match status" value="1"/>
</dbReference>
<evidence type="ECO:0000313" key="6">
    <source>
        <dbReference type="Proteomes" id="UP000248795"/>
    </source>
</evidence>
<keyword evidence="6" id="KW-1185">Reference proteome</keyword>
<dbReference type="GO" id="GO:0016887">
    <property type="term" value="F:ATP hydrolysis activity"/>
    <property type="evidence" value="ECO:0007669"/>
    <property type="project" value="InterPro"/>
</dbReference>